<dbReference type="Proteomes" id="UP001172778">
    <property type="component" value="Unassembled WGS sequence"/>
</dbReference>
<evidence type="ECO:0000256" key="10">
    <source>
        <dbReference type="ARBA" id="ARBA00038406"/>
    </source>
</evidence>
<evidence type="ECO:0000259" key="13">
    <source>
        <dbReference type="PROSITE" id="PS50850"/>
    </source>
</evidence>
<evidence type="ECO:0000313" key="15">
    <source>
        <dbReference type="Proteomes" id="UP001172778"/>
    </source>
</evidence>
<comment type="similarity">
    <text evidence="10">Belongs to the major facilitator superfamily. MdfA family.</text>
</comment>
<feature type="domain" description="Major facilitator superfamily (MFS) profile" evidence="13">
    <location>
        <begin position="16"/>
        <end position="407"/>
    </location>
</feature>
<keyword evidence="8 12" id="KW-0472">Membrane</keyword>
<dbReference type="Pfam" id="PF07690">
    <property type="entry name" value="MFS_1"/>
    <property type="match status" value="1"/>
</dbReference>
<evidence type="ECO:0000256" key="6">
    <source>
        <dbReference type="ARBA" id="ARBA00022692"/>
    </source>
</evidence>
<evidence type="ECO:0000256" key="8">
    <source>
        <dbReference type="ARBA" id="ARBA00023136"/>
    </source>
</evidence>
<comment type="subunit">
    <text evidence="2">Monomer.</text>
</comment>
<gene>
    <name evidence="14" type="ORF">PZA18_14020</name>
</gene>
<keyword evidence="6 12" id="KW-0812">Transmembrane</keyword>
<dbReference type="EMBL" id="JARRAF010000016">
    <property type="protein sequence ID" value="MDK2125168.1"/>
    <property type="molecule type" value="Genomic_DNA"/>
</dbReference>
<feature type="transmembrane region" description="Helical" evidence="12">
    <location>
        <begin position="51"/>
        <end position="70"/>
    </location>
</feature>
<keyword evidence="9" id="KW-0046">Antibiotic resistance</keyword>
<organism evidence="14 15">
    <name type="scientific">Parachitinimonas caeni</name>
    <dbReference type="NCBI Taxonomy" id="3031301"/>
    <lineage>
        <taxon>Bacteria</taxon>
        <taxon>Pseudomonadati</taxon>
        <taxon>Pseudomonadota</taxon>
        <taxon>Betaproteobacteria</taxon>
        <taxon>Neisseriales</taxon>
        <taxon>Chitinibacteraceae</taxon>
        <taxon>Parachitinimonas</taxon>
    </lineage>
</organism>
<keyword evidence="3" id="KW-0813">Transport</keyword>
<feature type="transmembrane region" description="Helical" evidence="12">
    <location>
        <begin position="325"/>
        <end position="344"/>
    </location>
</feature>
<reference evidence="14" key="1">
    <citation type="submission" date="2023-03" db="EMBL/GenBank/DDBJ databases">
        <title>Chitinimonas shenzhenensis gen. nov., sp. nov., a novel member of family Burkholderiaceae isolated from activated sludge collected in Shen Zhen, China.</title>
        <authorList>
            <person name="Wang X."/>
        </authorList>
    </citation>
    <scope>NUCLEOTIDE SEQUENCE</scope>
    <source>
        <strain evidence="14">DQS-5</strain>
    </source>
</reference>
<feature type="transmembrane region" description="Helical" evidence="12">
    <location>
        <begin position="264"/>
        <end position="285"/>
    </location>
</feature>
<dbReference type="SUPFAM" id="SSF103473">
    <property type="entry name" value="MFS general substrate transporter"/>
    <property type="match status" value="1"/>
</dbReference>
<evidence type="ECO:0000313" key="14">
    <source>
        <dbReference type="EMBL" id="MDK2125168.1"/>
    </source>
</evidence>
<dbReference type="InterPro" id="IPR005829">
    <property type="entry name" value="Sugar_transporter_CS"/>
</dbReference>
<dbReference type="InterPro" id="IPR036259">
    <property type="entry name" value="MFS_trans_sf"/>
</dbReference>
<dbReference type="PANTHER" id="PTHR23502:SF43">
    <property type="entry name" value="MULTIDRUG TRANSPORTER MDFA"/>
    <property type="match status" value="1"/>
</dbReference>
<evidence type="ECO:0000256" key="1">
    <source>
        <dbReference type="ARBA" id="ARBA00004429"/>
    </source>
</evidence>
<protein>
    <recommendedName>
        <fullName evidence="11">Multidrug transporter MdfA</fullName>
    </recommendedName>
</protein>
<feature type="transmembrane region" description="Helical" evidence="12">
    <location>
        <begin position="82"/>
        <end position="101"/>
    </location>
</feature>
<dbReference type="PANTHER" id="PTHR23502">
    <property type="entry name" value="MAJOR FACILITATOR SUPERFAMILY"/>
    <property type="match status" value="1"/>
</dbReference>
<evidence type="ECO:0000256" key="4">
    <source>
        <dbReference type="ARBA" id="ARBA00022475"/>
    </source>
</evidence>
<sequence length="417" mass="44073">MPNSLLPISPLRALLFCLLLSLFELLTYVGSDVVMPGMLSVVNDLRADTRYVPLSLNAYLLGGVAFQWLIGPLSDRFGRRPLLLIGCVGFALACLATPWVTDIRLFTALRFIQGIGLGFVVVVSYPALQEGFAESDAVKLMAMFSNIALLSPLLGPLVGSALLSVMSWRTLFLAIALLGVLVWLGLYCLMPETIGVTRKDGSRLEPQPLHIGSIASAYLDLLRNGRFMSGSIALGLTGLPLLAWIALSPLLLMHNLGMSTTEYALWQLPIFGALIAGNFALNFLIEKFEIEQLVRLALIPVLGGLALALAATLATGHVIALISGLSLYAFGLGICNATLYRITLFSSESGKGSVSAMLGMISVAIFGLGSSLLASLGAGNSLTAYIIAASIPAFAAALPITRVLVKPPEPALANQAS</sequence>
<dbReference type="PROSITE" id="PS00216">
    <property type="entry name" value="SUGAR_TRANSPORT_1"/>
    <property type="match status" value="1"/>
</dbReference>
<evidence type="ECO:0000256" key="11">
    <source>
        <dbReference type="ARBA" id="ARBA00040126"/>
    </source>
</evidence>
<keyword evidence="7 12" id="KW-1133">Transmembrane helix</keyword>
<dbReference type="PROSITE" id="PS50850">
    <property type="entry name" value="MFS"/>
    <property type="match status" value="1"/>
</dbReference>
<evidence type="ECO:0000256" key="5">
    <source>
        <dbReference type="ARBA" id="ARBA00022519"/>
    </source>
</evidence>
<evidence type="ECO:0000256" key="2">
    <source>
        <dbReference type="ARBA" id="ARBA00011245"/>
    </source>
</evidence>
<dbReference type="RefSeq" id="WP_284101481.1">
    <property type="nucleotide sequence ID" value="NZ_JARRAF010000016.1"/>
</dbReference>
<comment type="subcellular location">
    <subcellularLocation>
        <location evidence="1">Cell inner membrane</location>
        <topology evidence="1">Multi-pass membrane protein</topology>
    </subcellularLocation>
</comment>
<feature type="transmembrane region" description="Helical" evidence="12">
    <location>
        <begin position="297"/>
        <end position="319"/>
    </location>
</feature>
<evidence type="ECO:0000256" key="12">
    <source>
        <dbReference type="SAM" id="Phobius"/>
    </source>
</evidence>
<feature type="transmembrane region" description="Helical" evidence="12">
    <location>
        <begin position="107"/>
        <end position="128"/>
    </location>
</feature>
<keyword evidence="15" id="KW-1185">Reference proteome</keyword>
<dbReference type="InterPro" id="IPR011701">
    <property type="entry name" value="MFS"/>
</dbReference>
<name>A0ABT7E1G7_9NEIS</name>
<evidence type="ECO:0000256" key="7">
    <source>
        <dbReference type="ARBA" id="ARBA00022989"/>
    </source>
</evidence>
<feature type="transmembrane region" description="Helical" evidence="12">
    <location>
        <begin position="356"/>
        <end position="376"/>
    </location>
</feature>
<evidence type="ECO:0000256" key="9">
    <source>
        <dbReference type="ARBA" id="ARBA00023251"/>
    </source>
</evidence>
<dbReference type="Gene3D" id="1.20.1720.10">
    <property type="entry name" value="Multidrug resistance protein D"/>
    <property type="match status" value="1"/>
</dbReference>
<proteinExistence type="inferred from homology"/>
<evidence type="ECO:0000256" key="3">
    <source>
        <dbReference type="ARBA" id="ARBA00022448"/>
    </source>
</evidence>
<feature type="transmembrane region" description="Helical" evidence="12">
    <location>
        <begin position="232"/>
        <end position="252"/>
    </location>
</feature>
<keyword evidence="4" id="KW-1003">Cell membrane</keyword>
<dbReference type="InterPro" id="IPR020846">
    <property type="entry name" value="MFS_dom"/>
</dbReference>
<feature type="transmembrane region" description="Helical" evidence="12">
    <location>
        <begin position="382"/>
        <end position="405"/>
    </location>
</feature>
<feature type="transmembrane region" description="Helical" evidence="12">
    <location>
        <begin position="140"/>
        <end position="165"/>
    </location>
</feature>
<accession>A0ABT7E1G7</accession>
<feature type="transmembrane region" description="Helical" evidence="12">
    <location>
        <begin position="171"/>
        <end position="189"/>
    </location>
</feature>
<keyword evidence="5" id="KW-0997">Cell inner membrane</keyword>
<comment type="caution">
    <text evidence="14">The sequence shown here is derived from an EMBL/GenBank/DDBJ whole genome shotgun (WGS) entry which is preliminary data.</text>
</comment>